<sequence>MVTRFVSEPASPRHRGEQFGEAHREPIARTLSAYSELFSAVTTDQSWSLPAFGAQALDRIEAWTPELAEELHGIARGCGQTATTIAALNARTEILAALRNKGGARTPGECSTIVALGADHMVAVQNWDWFVGMAGNWLVWEIEHADGRRTTTVTEYGILAKIGVNSAGVGALFNILHHRADGHGPVGVPVHVIARAVLDTAVDVDSALSLVSSATVSASTALTVMGPGAEGPTAVTAEIWPGGPSFVPALDDLLLHTNHFLAPEAAEGDTEPTDAPDTIARYEVLQRELVGRGHELDVAGAVAVLTDHAGGSGALCCHPDPADPQTEQYQTLATVRLDLAQAAVHCTAGTPCLASTESGVRS</sequence>
<evidence type="ECO:0000313" key="4">
    <source>
        <dbReference type="Proteomes" id="UP001056336"/>
    </source>
</evidence>
<organism evidence="3 4">
    <name type="scientific">Jatrophihabitans telluris</name>
    <dbReference type="NCBI Taxonomy" id="2038343"/>
    <lineage>
        <taxon>Bacteria</taxon>
        <taxon>Bacillati</taxon>
        <taxon>Actinomycetota</taxon>
        <taxon>Actinomycetes</taxon>
        <taxon>Jatrophihabitantales</taxon>
        <taxon>Jatrophihabitantaceae</taxon>
        <taxon>Jatrophihabitans</taxon>
    </lineage>
</organism>
<accession>A0ABY4R099</accession>
<dbReference type="Gene3D" id="3.60.60.10">
    <property type="entry name" value="Penicillin V Acylase, Chain A"/>
    <property type="match status" value="1"/>
</dbReference>
<dbReference type="PANTHER" id="PTHR34180:SF1">
    <property type="entry name" value="BETA-ALANYL-DOPAMINE_CARCININE HYDROLASE"/>
    <property type="match status" value="1"/>
</dbReference>
<feature type="region of interest" description="Disordered" evidence="1">
    <location>
        <begin position="1"/>
        <end position="21"/>
    </location>
</feature>
<evidence type="ECO:0000313" key="3">
    <source>
        <dbReference type="EMBL" id="UQX89213.1"/>
    </source>
</evidence>
<dbReference type="PANTHER" id="PTHR34180">
    <property type="entry name" value="PEPTIDASE C45"/>
    <property type="match status" value="1"/>
</dbReference>
<proteinExistence type="predicted"/>
<dbReference type="InterPro" id="IPR047801">
    <property type="entry name" value="Peptidase_C45"/>
</dbReference>
<dbReference type="InterPro" id="IPR047794">
    <property type="entry name" value="C45_proenzyme-like"/>
</dbReference>
<dbReference type="NCBIfam" id="NF040521">
    <property type="entry name" value="C45_proenzyme"/>
    <property type="match status" value="1"/>
</dbReference>
<reference evidence="3" key="1">
    <citation type="journal article" date="2018" name="Int. J. Syst. Evol. Microbiol.">
        <title>Jatrophihabitans telluris sp. nov., isolated from sediment soil of lava forest wetlands and the emended description of the genus Jatrophihabitans.</title>
        <authorList>
            <person name="Lee K.C."/>
            <person name="Suh M.K."/>
            <person name="Eom M.K."/>
            <person name="Kim K.K."/>
            <person name="Kim J.S."/>
            <person name="Kim D.S."/>
            <person name="Ko S.H."/>
            <person name="Shin Y.K."/>
            <person name="Lee J.S."/>
        </authorList>
    </citation>
    <scope>NUCLEOTIDE SEQUENCE</scope>
    <source>
        <strain evidence="3">N237</strain>
    </source>
</reference>
<feature type="domain" description="Peptidase C45 hydrolase" evidence="2">
    <location>
        <begin position="122"/>
        <end position="311"/>
    </location>
</feature>
<dbReference type="Pfam" id="PF03417">
    <property type="entry name" value="AAT"/>
    <property type="match status" value="1"/>
</dbReference>
<keyword evidence="4" id="KW-1185">Reference proteome</keyword>
<dbReference type="RefSeq" id="WP_249773109.1">
    <property type="nucleotide sequence ID" value="NZ_CP097332.1"/>
</dbReference>
<dbReference type="EMBL" id="CP097332">
    <property type="protein sequence ID" value="UQX89213.1"/>
    <property type="molecule type" value="Genomic_DNA"/>
</dbReference>
<dbReference type="InterPro" id="IPR005079">
    <property type="entry name" value="Peptidase_C45_hydrolase"/>
</dbReference>
<evidence type="ECO:0000256" key="1">
    <source>
        <dbReference type="SAM" id="MobiDB-lite"/>
    </source>
</evidence>
<dbReference type="Proteomes" id="UP001056336">
    <property type="component" value="Chromosome"/>
</dbReference>
<reference evidence="3" key="2">
    <citation type="submission" date="2022-05" db="EMBL/GenBank/DDBJ databases">
        <authorList>
            <person name="Kim J.-S."/>
            <person name="Lee K."/>
            <person name="Suh M."/>
            <person name="Eom M."/>
            <person name="Kim J.-S."/>
            <person name="Kim D.-S."/>
            <person name="Ko S.-H."/>
            <person name="Shin Y."/>
            <person name="Lee J.-S."/>
        </authorList>
    </citation>
    <scope>NUCLEOTIDE SEQUENCE</scope>
    <source>
        <strain evidence="3">N237</strain>
    </source>
</reference>
<protein>
    <submittedName>
        <fullName evidence="3">C45 family peptidase</fullName>
    </submittedName>
</protein>
<gene>
    <name evidence="3" type="ORF">M6D93_04215</name>
</gene>
<evidence type="ECO:0000259" key="2">
    <source>
        <dbReference type="Pfam" id="PF03417"/>
    </source>
</evidence>
<dbReference type="Gene3D" id="1.10.10.2120">
    <property type="match status" value="1"/>
</dbReference>
<name>A0ABY4R099_9ACTN</name>